<keyword evidence="13 24" id="KW-0547">Nucleotide-binding</keyword>
<evidence type="ECO:0000256" key="23">
    <source>
        <dbReference type="ARBA" id="ARBA00068788"/>
    </source>
</evidence>
<evidence type="ECO:0000256" key="26">
    <source>
        <dbReference type="SAM" id="MobiDB-lite"/>
    </source>
</evidence>
<comment type="cofactor">
    <cofactor evidence="1">
        <name>Mn(2+)</name>
        <dbReference type="ChEBI" id="CHEBI:29035"/>
    </cofactor>
</comment>
<dbReference type="GO" id="GO:0004674">
    <property type="term" value="F:protein serine/threonine kinase activity"/>
    <property type="evidence" value="ECO:0007669"/>
    <property type="project" value="UniProtKB-KW"/>
</dbReference>
<keyword evidence="11" id="KW-0053">Apoptosis</keyword>
<dbReference type="Pfam" id="PF00069">
    <property type="entry name" value="Pkinase"/>
    <property type="match status" value="1"/>
</dbReference>
<dbReference type="OrthoDB" id="68483at2759"/>
<evidence type="ECO:0000256" key="16">
    <source>
        <dbReference type="ARBA" id="ARBA00022840"/>
    </source>
</evidence>
<evidence type="ECO:0000256" key="21">
    <source>
        <dbReference type="ARBA" id="ARBA00047899"/>
    </source>
</evidence>
<dbReference type="PROSITE" id="PS00108">
    <property type="entry name" value="PROTEIN_KINASE_ST"/>
    <property type="match status" value="1"/>
</dbReference>
<dbReference type="PROSITE" id="PS50011">
    <property type="entry name" value="PROTEIN_KINASE_DOM"/>
    <property type="match status" value="1"/>
</dbReference>
<evidence type="ECO:0000256" key="8">
    <source>
        <dbReference type="ARBA" id="ARBA00022527"/>
    </source>
</evidence>
<evidence type="ECO:0000313" key="28">
    <source>
        <dbReference type="EMBL" id="OWF47275.1"/>
    </source>
</evidence>
<evidence type="ECO:0000256" key="25">
    <source>
        <dbReference type="RuleBase" id="RU000304"/>
    </source>
</evidence>
<dbReference type="Gene3D" id="3.30.200.20">
    <property type="entry name" value="Phosphorylase Kinase, domain 1"/>
    <property type="match status" value="1"/>
</dbReference>
<keyword evidence="18" id="KW-0464">Manganese</keyword>
<evidence type="ECO:0000256" key="7">
    <source>
        <dbReference type="ARBA" id="ARBA00022490"/>
    </source>
</evidence>
<evidence type="ECO:0000256" key="10">
    <source>
        <dbReference type="ARBA" id="ARBA00022679"/>
    </source>
</evidence>
<comment type="subcellular location">
    <subcellularLocation>
        <location evidence="4">Cytoplasm</location>
    </subcellularLocation>
    <subcellularLocation>
        <location evidence="3">Nucleus</location>
    </subcellularLocation>
</comment>
<dbReference type="InterPro" id="IPR000719">
    <property type="entry name" value="Prot_kinase_dom"/>
</dbReference>
<evidence type="ECO:0000256" key="20">
    <source>
        <dbReference type="ARBA" id="ARBA00023306"/>
    </source>
</evidence>
<evidence type="ECO:0000256" key="5">
    <source>
        <dbReference type="ARBA" id="ARBA00009985"/>
    </source>
</evidence>
<comment type="catalytic activity">
    <reaction evidence="21">
        <text>L-threonyl-[protein] + ATP = O-phospho-L-threonyl-[protein] + ADP + H(+)</text>
        <dbReference type="Rhea" id="RHEA:46608"/>
        <dbReference type="Rhea" id="RHEA-COMP:11060"/>
        <dbReference type="Rhea" id="RHEA-COMP:11605"/>
        <dbReference type="ChEBI" id="CHEBI:15378"/>
        <dbReference type="ChEBI" id="CHEBI:30013"/>
        <dbReference type="ChEBI" id="CHEBI:30616"/>
        <dbReference type="ChEBI" id="CHEBI:61977"/>
        <dbReference type="ChEBI" id="CHEBI:456216"/>
        <dbReference type="EC" id="2.7.11.1"/>
    </reaction>
</comment>
<evidence type="ECO:0000256" key="17">
    <source>
        <dbReference type="ARBA" id="ARBA00022842"/>
    </source>
</evidence>
<comment type="caution">
    <text evidence="28">The sequence shown here is derived from an EMBL/GenBank/DDBJ whole genome shotgun (WGS) entry which is preliminary data.</text>
</comment>
<dbReference type="GO" id="GO:0005634">
    <property type="term" value="C:nucleus"/>
    <property type="evidence" value="ECO:0007669"/>
    <property type="project" value="UniProtKB-SubCell"/>
</dbReference>
<evidence type="ECO:0000256" key="1">
    <source>
        <dbReference type="ARBA" id="ARBA00001936"/>
    </source>
</evidence>
<dbReference type="EC" id="2.7.11.1" evidence="6"/>
<evidence type="ECO:0000256" key="2">
    <source>
        <dbReference type="ARBA" id="ARBA00001946"/>
    </source>
</evidence>
<evidence type="ECO:0000256" key="6">
    <source>
        <dbReference type="ARBA" id="ARBA00012513"/>
    </source>
</evidence>
<name>A0A210QEW7_MIZYE</name>
<keyword evidence="9" id="KW-0597">Phosphoprotein</keyword>
<dbReference type="Gene3D" id="1.10.510.10">
    <property type="entry name" value="Transferase(Phosphotransferase) domain 1"/>
    <property type="match status" value="1"/>
</dbReference>
<evidence type="ECO:0000256" key="9">
    <source>
        <dbReference type="ARBA" id="ARBA00022553"/>
    </source>
</evidence>
<evidence type="ECO:0000256" key="4">
    <source>
        <dbReference type="ARBA" id="ARBA00004496"/>
    </source>
</evidence>
<keyword evidence="17" id="KW-0460">Magnesium</keyword>
<dbReference type="Proteomes" id="UP000242188">
    <property type="component" value="Unassembled WGS sequence"/>
</dbReference>
<evidence type="ECO:0000256" key="3">
    <source>
        <dbReference type="ARBA" id="ARBA00004123"/>
    </source>
</evidence>
<keyword evidence="19" id="KW-0539">Nucleus</keyword>
<comment type="cofactor">
    <cofactor evidence="2">
        <name>Mg(2+)</name>
        <dbReference type="ChEBI" id="CHEBI:18420"/>
    </cofactor>
</comment>
<dbReference type="GO" id="GO:0042593">
    <property type="term" value="P:glucose homeostasis"/>
    <property type="evidence" value="ECO:0007669"/>
    <property type="project" value="InterPro"/>
</dbReference>
<dbReference type="InterPro" id="IPR011009">
    <property type="entry name" value="Kinase-like_dom_sf"/>
</dbReference>
<reference evidence="28 29" key="1">
    <citation type="journal article" date="2017" name="Nat. Ecol. Evol.">
        <title>Scallop genome provides insights into evolution of bilaterian karyotype and development.</title>
        <authorList>
            <person name="Wang S."/>
            <person name="Zhang J."/>
            <person name="Jiao W."/>
            <person name="Li J."/>
            <person name="Xun X."/>
            <person name="Sun Y."/>
            <person name="Guo X."/>
            <person name="Huan P."/>
            <person name="Dong B."/>
            <person name="Zhang L."/>
            <person name="Hu X."/>
            <person name="Sun X."/>
            <person name="Wang J."/>
            <person name="Zhao C."/>
            <person name="Wang Y."/>
            <person name="Wang D."/>
            <person name="Huang X."/>
            <person name="Wang R."/>
            <person name="Lv J."/>
            <person name="Li Y."/>
            <person name="Zhang Z."/>
            <person name="Liu B."/>
            <person name="Lu W."/>
            <person name="Hui Y."/>
            <person name="Liang J."/>
            <person name="Zhou Z."/>
            <person name="Hou R."/>
            <person name="Li X."/>
            <person name="Liu Y."/>
            <person name="Li H."/>
            <person name="Ning X."/>
            <person name="Lin Y."/>
            <person name="Zhao L."/>
            <person name="Xing Q."/>
            <person name="Dou J."/>
            <person name="Li Y."/>
            <person name="Mao J."/>
            <person name="Guo H."/>
            <person name="Dou H."/>
            <person name="Li T."/>
            <person name="Mu C."/>
            <person name="Jiang W."/>
            <person name="Fu Q."/>
            <person name="Fu X."/>
            <person name="Miao Y."/>
            <person name="Liu J."/>
            <person name="Yu Q."/>
            <person name="Li R."/>
            <person name="Liao H."/>
            <person name="Li X."/>
            <person name="Kong Y."/>
            <person name="Jiang Z."/>
            <person name="Chourrout D."/>
            <person name="Li R."/>
            <person name="Bao Z."/>
        </authorList>
    </citation>
    <scope>NUCLEOTIDE SEQUENCE [LARGE SCALE GENOMIC DNA]</scope>
    <source>
        <strain evidence="28 29">PY_sf001</strain>
    </source>
</reference>
<keyword evidence="20" id="KW-0131">Cell cycle</keyword>
<keyword evidence="10" id="KW-0808">Transferase</keyword>
<dbReference type="GO" id="GO:0046872">
    <property type="term" value="F:metal ion binding"/>
    <property type="evidence" value="ECO:0007669"/>
    <property type="project" value="UniProtKB-KW"/>
</dbReference>
<evidence type="ECO:0000256" key="22">
    <source>
        <dbReference type="ARBA" id="ARBA00048679"/>
    </source>
</evidence>
<dbReference type="PANTHER" id="PTHR24346">
    <property type="entry name" value="MAP/MICROTUBULE AFFINITY-REGULATING KINASE"/>
    <property type="match status" value="1"/>
</dbReference>
<dbReference type="STRING" id="6573.A0A210QEW7"/>
<dbReference type="GO" id="GO:0006915">
    <property type="term" value="P:apoptotic process"/>
    <property type="evidence" value="ECO:0007669"/>
    <property type="project" value="UniProtKB-KW"/>
</dbReference>
<protein>
    <recommendedName>
        <fullName evidence="23">Serine/threonine-protein kinase STK11</fullName>
        <ecNumber evidence="6">2.7.11.1</ecNumber>
    </recommendedName>
</protein>
<dbReference type="SMART" id="SM00220">
    <property type="entry name" value="S_TKc"/>
    <property type="match status" value="1"/>
</dbReference>
<dbReference type="FunFam" id="3.30.200.20:FF:000235">
    <property type="entry name" value="serine/threonine-protein kinase STK11"/>
    <property type="match status" value="1"/>
</dbReference>
<evidence type="ECO:0000313" key="29">
    <source>
        <dbReference type="Proteomes" id="UP000242188"/>
    </source>
</evidence>
<evidence type="ECO:0000256" key="18">
    <source>
        <dbReference type="ARBA" id="ARBA00023211"/>
    </source>
</evidence>
<dbReference type="SUPFAM" id="SSF56112">
    <property type="entry name" value="Protein kinase-like (PK-like)"/>
    <property type="match status" value="1"/>
</dbReference>
<keyword evidence="8 25" id="KW-0723">Serine/threonine-protein kinase</keyword>
<gene>
    <name evidence="28" type="ORF">KP79_PYT08363</name>
</gene>
<evidence type="ECO:0000256" key="24">
    <source>
        <dbReference type="PROSITE-ProRule" id="PRU10141"/>
    </source>
</evidence>
<evidence type="ECO:0000259" key="27">
    <source>
        <dbReference type="PROSITE" id="PS50011"/>
    </source>
</evidence>
<dbReference type="InterPro" id="IPR039154">
    <property type="entry name" value="LKB1_c"/>
</dbReference>
<organism evidence="28 29">
    <name type="scientific">Mizuhopecten yessoensis</name>
    <name type="common">Japanese scallop</name>
    <name type="synonym">Patinopecten yessoensis</name>
    <dbReference type="NCBI Taxonomy" id="6573"/>
    <lineage>
        <taxon>Eukaryota</taxon>
        <taxon>Metazoa</taxon>
        <taxon>Spiralia</taxon>
        <taxon>Lophotrochozoa</taxon>
        <taxon>Mollusca</taxon>
        <taxon>Bivalvia</taxon>
        <taxon>Autobranchia</taxon>
        <taxon>Pteriomorphia</taxon>
        <taxon>Pectinida</taxon>
        <taxon>Pectinoidea</taxon>
        <taxon>Pectinidae</taxon>
        <taxon>Mizuhopecten</taxon>
    </lineage>
</organism>
<comment type="catalytic activity">
    <reaction evidence="22">
        <text>L-seryl-[protein] + ATP = O-phospho-L-seryl-[protein] + ADP + H(+)</text>
        <dbReference type="Rhea" id="RHEA:17989"/>
        <dbReference type="Rhea" id="RHEA-COMP:9863"/>
        <dbReference type="Rhea" id="RHEA-COMP:11604"/>
        <dbReference type="ChEBI" id="CHEBI:15378"/>
        <dbReference type="ChEBI" id="CHEBI:29999"/>
        <dbReference type="ChEBI" id="CHEBI:30616"/>
        <dbReference type="ChEBI" id="CHEBI:83421"/>
        <dbReference type="ChEBI" id="CHEBI:456216"/>
        <dbReference type="EC" id="2.7.11.1"/>
    </reaction>
</comment>
<dbReference type="PANTHER" id="PTHR24346:SF94">
    <property type="entry name" value="NON-SPECIFIC SERINE_THREONINE PROTEIN KINASE"/>
    <property type="match status" value="1"/>
</dbReference>
<evidence type="ECO:0000256" key="13">
    <source>
        <dbReference type="ARBA" id="ARBA00022741"/>
    </source>
</evidence>
<sequence length="417" mass="47745">MADGDMVPQAMTLVEDEYPHVRMDPFISIMEDPDEVPFIIHRVDSNEIVYQPRRRKAKLIGKYLMGDMLGEGSYGKVKECIDTESLCRRAVKILKRRKLRKIPNGEQNVQREIQLLKRLQHRHVIRLLDVHVNDEKQKMYLIMEYCVCELQEMLESTKDKKFPICQSHNYFGQLVEGLEYLHGQGIVHKDIKPSNLLLTTDETLRITDLGVAEKLDMFAEDDTCRTSQGSPAFQPPEIANGLETFVGFKVDVWASGVTLYNMTTGLYPFEGDNIYRLFVNIGKGEYTIPDTLDSLLSNLLTGMLQTEPEKRLGIQQIKRHDWVIKKLSRTPDYVPFPPSGEEGDVYRSMSVVQYLEDLHSGSPSDDEEYDDSQIFSDNIPYSANNNAQPVVKENTIPEHKHKKKRAKSGLLASCKQS</sequence>
<dbReference type="AlphaFoldDB" id="A0A210QEW7"/>
<comment type="similarity">
    <text evidence="5">Belongs to the protein kinase superfamily. CAMK Ser/Thr protein kinase family. LKB1 subfamily.</text>
</comment>
<evidence type="ECO:0000256" key="12">
    <source>
        <dbReference type="ARBA" id="ARBA00022723"/>
    </source>
</evidence>
<dbReference type="InterPro" id="IPR017441">
    <property type="entry name" value="Protein_kinase_ATP_BS"/>
</dbReference>
<dbReference type="GO" id="GO:0005524">
    <property type="term" value="F:ATP binding"/>
    <property type="evidence" value="ECO:0007669"/>
    <property type="project" value="UniProtKB-UniRule"/>
</dbReference>
<keyword evidence="29" id="KW-1185">Reference proteome</keyword>
<feature type="region of interest" description="Disordered" evidence="26">
    <location>
        <begin position="359"/>
        <end position="417"/>
    </location>
</feature>
<dbReference type="EMBL" id="NEDP02003955">
    <property type="protein sequence ID" value="OWF47275.1"/>
    <property type="molecule type" value="Genomic_DNA"/>
</dbReference>
<dbReference type="InterPro" id="IPR008271">
    <property type="entry name" value="Ser/Thr_kinase_AS"/>
</dbReference>
<dbReference type="GO" id="GO:0030295">
    <property type="term" value="F:protein kinase activator activity"/>
    <property type="evidence" value="ECO:0007669"/>
    <property type="project" value="InterPro"/>
</dbReference>
<keyword evidence="14" id="KW-0227">DNA damage</keyword>
<dbReference type="FunFam" id="1.10.510.10:FF:000245">
    <property type="entry name" value="serine/threonine-protein kinase STK11"/>
    <property type="match status" value="1"/>
</dbReference>
<dbReference type="PROSITE" id="PS00107">
    <property type="entry name" value="PROTEIN_KINASE_ATP"/>
    <property type="match status" value="1"/>
</dbReference>
<evidence type="ECO:0000256" key="11">
    <source>
        <dbReference type="ARBA" id="ARBA00022703"/>
    </source>
</evidence>
<dbReference type="CDD" id="cd14119">
    <property type="entry name" value="STKc_LKB1"/>
    <property type="match status" value="1"/>
</dbReference>
<keyword evidence="7" id="KW-0963">Cytoplasm</keyword>
<evidence type="ECO:0000256" key="14">
    <source>
        <dbReference type="ARBA" id="ARBA00022763"/>
    </source>
</evidence>
<keyword evidence="15 28" id="KW-0418">Kinase</keyword>
<dbReference type="GO" id="GO:0001558">
    <property type="term" value="P:regulation of cell growth"/>
    <property type="evidence" value="ECO:0007669"/>
    <property type="project" value="InterPro"/>
</dbReference>
<dbReference type="GO" id="GO:0035556">
    <property type="term" value="P:intracellular signal transduction"/>
    <property type="evidence" value="ECO:0007669"/>
    <property type="project" value="TreeGrafter"/>
</dbReference>
<feature type="binding site" evidence="24">
    <location>
        <position position="92"/>
    </location>
    <ligand>
        <name>ATP</name>
        <dbReference type="ChEBI" id="CHEBI:30616"/>
    </ligand>
</feature>
<dbReference type="GO" id="GO:0006974">
    <property type="term" value="P:DNA damage response"/>
    <property type="evidence" value="ECO:0007669"/>
    <property type="project" value="UniProtKB-KW"/>
</dbReference>
<dbReference type="GO" id="GO:0030010">
    <property type="term" value="P:establishment of cell polarity"/>
    <property type="evidence" value="ECO:0007669"/>
    <property type="project" value="InterPro"/>
</dbReference>
<proteinExistence type="inferred from homology"/>
<evidence type="ECO:0000256" key="19">
    <source>
        <dbReference type="ARBA" id="ARBA00023242"/>
    </source>
</evidence>
<keyword evidence="12" id="KW-0479">Metal-binding</keyword>
<accession>A0A210QEW7</accession>
<keyword evidence="16 24" id="KW-0067">ATP-binding</keyword>
<dbReference type="GO" id="GO:0005737">
    <property type="term" value="C:cytoplasm"/>
    <property type="evidence" value="ECO:0007669"/>
    <property type="project" value="UniProtKB-SubCell"/>
</dbReference>
<feature type="compositionally biased region" description="Polar residues" evidence="26">
    <location>
        <begin position="373"/>
        <end position="388"/>
    </location>
</feature>
<feature type="domain" description="Protein kinase" evidence="27">
    <location>
        <begin position="63"/>
        <end position="323"/>
    </location>
</feature>
<evidence type="ECO:0000256" key="15">
    <source>
        <dbReference type="ARBA" id="ARBA00022777"/>
    </source>
</evidence>